<dbReference type="GO" id="GO:0003677">
    <property type="term" value="F:DNA binding"/>
    <property type="evidence" value="ECO:0007669"/>
    <property type="project" value="UniProtKB-KW"/>
</dbReference>
<organism evidence="5 6">
    <name type="scientific">Streptantibioticus cattleyicolor (strain ATCC 35852 / DSM 46488 / JCM 4925 / NBRC 14057 / NRRL 8057)</name>
    <name type="common">Streptomyces cattleya</name>
    <dbReference type="NCBI Taxonomy" id="1003195"/>
    <lineage>
        <taxon>Bacteria</taxon>
        <taxon>Bacillati</taxon>
        <taxon>Actinomycetota</taxon>
        <taxon>Actinomycetes</taxon>
        <taxon>Kitasatosporales</taxon>
        <taxon>Streptomycetaceae</taxon>
        <taxon>Streptantibioticus</taxon>
    </lineage>
</organism>
<dbReference type="PROSITE" id="PS50949">
    <property type="entry name" value="HTH_GNTR"/>
    <property type="match status" value="1"/>
</dbReference>
<dbReference type="Gene3D" id="1.20.120.530">
    <property type="entry name" value="GntR ligand-binding domain-like"/>
    <property type="match status" value="1"/>
</dbReference>
<feature type="domain" description="HTH gntR-type" evidence="4">
    <location>
        <begin position="1"/>
        <end position="66"/>
    </location>
</feature>
<dbReference type="GO" id="GO:0003700">
    <property type="term" value="F:DNA-binding transcription factor activity"/>
    <property type="evidence" value="ECO:0007669"/>
    <property type="project" value="InterPro"/>
</dbReference>
<dbReference type="RefSeq" id="WP_014143109.1">
    <property type="nucleotide sequence ID" value="NC_016111.1"/>
</dbReference>
<keyword evidence="1" id="KW-0805">Transcription regulation</keyword>
<keyword evidence="3" id="KW-0804">Transcription</keyword>
<dbReference type="PRINTS" id="PR00035">
    <property type="entry name" value="HTHGNTR"/>
</dbReference>
<sequence>MEPESTYDKVRALIVAGDYLPGQRLTEQELSVRLAVSRTPVREALHKLESDGLVHGGRRGVTVAALGGKALRDAYQLRAALEALTAELAARRQAAGEIPPAALVRLVEYADRADRATRDGDLATAVRLNRAFHRHVAVLADNTPALTTLDRIWDQIVVSTRDSLAAPSRPAEVDAEHRRLIEAITGSAPRPAAEAARQHVLRTLSVRSDHLEGV</sequence>
<dbReference type="CDD" id="cd07377">
    <property type="entry name" value="WHTH_GntR"/>
    <property type="match status" value="1"/>
</dbReference>
<evidence type="ECO:0000313" key="5">
    <source>
        <dbReference type="EMBL" id="AEW94718.1"/>
    </source>
</evidence>
<keyword evidence="6" id="KW-1185">Reference proteome</keyword>
<dbReference type="STRING" id="1003195.SCATT_23470"/>
<dbReference type="InterPro" id="IPR011711">
    <property type="entry name" value="GntR_C"/>
</dbReference>
<protein>
    <submittedName>
        <fullName evidence="5">GntR family transcriptional regulator</fullName>
    </submittedName>
</protein>
<dbReference type="KEGG" id="scy:SCATT_23470"/>
<dbReference type="PANTHER" id="PTHR43537">
    <property type="entry name" value="TRANSCRIPTIONAL REGULATOR, GNTR FAMILY"/>
    <property type="match status" value="1"/>
</dbReference>
<dbReference type="OrthoDB" id="8680240at2"/>
<reference evidence="6" key="1">
    <citation type="submission" date="2011-12" db="EMBL/GenBank/DDBJ databases">
        <title>Complete genome sequence of Streptomyces cattleya strain DSM 46488.</title>
        <authorList>
            <person name="Ou H.-Y."/>
            <person name="Li P."/>
            <person name="Zhao C."/>
            <person name="O'Hagan D."/>
            <person name="Deng Z."/>
        </authorList>
    </citation>
    <scope>NUCLEOTIDE SEQUENCE [LARGE SCALE GENOMIC DNA]</scope>
    <source>
        <strain evidence="6">ATCC 35852 / DSM 46488 / JCM 4925 / NBRC 14057 / NRRL 8057</strain>
    </source>
</reference>
<dbReference type="SUPFAM" id="SSF48008">
    <property type="entry name" value="GntR ligand-binding domain-like"/>
    <property type="match status" value="1"/>
</dbReference>
<dbReference type="InterPro" id="IPR036390">
    <property type="entry name" value="WH_DNA-bd_sf"/>
</dbReference>
<dbReference type="PATRIC" id="fig|1003195.11.peg.3874"/>
<dbReference type="InterPro" id="IPR000524">
    <property type="entry name" value="Tscrpt_reg_HTH_GntR"/>
</dbReference>
<keyword evidence="2" id="KW-0238">DNA-binding</keyword>
<dbReference type="SMART" id="SM00345">
    <property type="entry name" value="HTH_GNTR"/>
    <property type="match status" value="1"/>
</dbReference>
<gene>
    <name evidence="5" type="ordered locus">SCATT_23470</name>
</gene>
<evidence type="ECO:0000313" key="6">
    <source>
        <dbReference type="Proteomes" id="UP000007842"/>
    </source>
</evidence>
<dbReference type="InterPro" id="IPR036388">
    <property type="entry name" value="WH-like_DNA-bd_sf"/>
</dbReference>
<evidence type="ECO:0000259" key="4">
    <source>
        <dbReference type="PROSITE" id="PS50949"/>
    </source>
</evidence>
<dbReference type="PANTHER" id="PTHR43537:SF5">
    <property type="entry name" value="UXU OPERON TRANSCRIPTIONAL REGULATOR"/>
    <property type="match status" value="1"/>
</dbReference>
<dbReference type="SMART" id="SM00895">
    <property type="entry name" value="FCD"/>
    <property type="match status" value="1"/>
</dbReference>
<dbReference type="Pfam" id="PF07729">
    <property type="entry name" value="FCD"/>
    <property type="match status" value="1"/>
</dbReference>
<dbReference type="Pfam" id="PF00392">
    <property type="entry name" value="GntR"/>
    <property type="match status" value="1"/>
</dbReference>
<dbReference type="KEGG" id="sct:SCAT_2363"/>
<dbReference type="eggNOG" id="COG1802">
    <property type="taxonomic scope" value="Bacteria"/>
</dbReference>
<accession>F8JZ52</accession>
<dbReference type="SUPFAM" id="SSF46785">
    <property type="entry name" value="Winged helix' DNA-binding domain"/>
    <property type="match status" value="1"/>
</dbReference>
<dbReference type="Proteomes" id="UP000007842">
    <property type="component" value="Chromosome"/>
</dbReference>
<name>F8JZ52_STREN</name>
<dbReference type="InterPro" id="IPR008920">
    <property type="entry name" value="TF_FadR/GntR_C"/>
</dbReference>
<evidence type="ECO:0000256" key="1">
    <source>
        <dbReference type="ARBA" id="ARBA00023015"/>
    </source>
</evidence>
<accession>G8WQI6</accession>
<proteinExistence type="predicted"/>
<dbReference type="HOGENOM" id="CLU_017584_5_1_11"/>
<dbReference type="EMBL" id="CP003219">
    <property type="protein sequence ID" value="AEW94718.1"/>
    <property type="molecule type" value="Genomic_DNA"/>
</dbReference>
<dbReference type="Gene3D" id="1.10.10.10">
    <property type="entry name" value="Winged helix-like DNA-binding domain superfamily/Winged helix DNA-binding domain"/>
    <property type="match status" value="1"/>
</dbReference>
<evidence type="ECO:0000256" key="3">
    <source>
        <dbReference type="ARBA" id="ARBA00023163"/>
    </source>
</evidence>
<dbReference type="AlphaFoldDB" id="F8JZ52"/>
<evidence type="ECO:0000256" key="2">
    <source>
        <dbReference type="ARBA" id="ARBA00023125"/>
    </source>
</evidence>